<keyword evidence="1" id="KW-0479">Metal-binding</keyword>
<dbReference type="OMA" id="PYRCPAE"/>
<keyword evidence="1" id="KW-0862">Zinc</keyword>
<dbReference type="InParanoid" id="Q2HAT8"/>
<dbReference type="STRING" id="306901.Q2HAT8"/>
<keyword evidence="6" id="KW-1185">Reference proteome</keyword>
<dbReference type="Proteomes" id="UP000001056">
    <property type="component" value="Unassembled WGS sequence"/>
</dbReference>
<evidence type="ECO:0000259" key="4">
    <source>
        <dbReference type="PROSITE" id="PS50157"/>
    </source>
</evidence>
<dbReference type="Pfam" id="PF26176">
    <property type="entry name" value="zf_C2H2_17_2"/>
    <property type="match status" value="1"/>
</dbReference>
<dbReference type="GO" id="GO:0005634">
    <property type="term" value="C:nucleus"/>
    <property type="evidence" value="ECO:0007669"/>
    <property type="project" value="TreeGrafter"/>
</dbReference>
<proteinExistence type="predicted"/>
<dbReference type="SMART" id="SM00355">
    <property type="entry name" value="ZnF_C2H2"/>
    <property type="match status" value="3"/>
</dbReference>
<dbReference type="Gene3D" id="3.30.160.60">
    <property type="entry name" value="Classic Zinc Finger"/>
    <property type="match status" value="3"/>
</dbReference>
<feature type="signal peptide" evidence="3">
    <location>
        <begin position="1"/>
        <end position="19"/>
    </location>
</feature>
<dbReference type="PANTHER" id="PTHR46179:SF24">
    <property type="entry name" value="C2H2-TYPE DOMAIN-CONTAINING PROTEIN"/>
    <property type="match status" value="1"/>
</dbReference>
<dbReference type="Pfam" id="PF26177">
    <property type="entry name" value="zf_C2H2_17_1st"/>
    <property type="match status" value="1"/>
</dbReference>
<dbReference type="eggNOG" id="ENOG502SNWP">
    <property type="taxonomic scope" value="Eukaryota"/>
</dbReference>
<dbReference type="InterPro" id="IPR013087">
    <property type="entry name" value="Znf_C2H2_type"/>
</dbReference>
<evidence type="ECO:0000256" key="1">
    <source>
        <dbReference type="PROSITE-ProRule" id="PRU00042"/>
    </source>
</evidence>
<gene>
    <name evidence="5" type="ORF">CHGG_02666</name>
</gene>
<sequence>MRLACRVVVLVLVLRRASMLLALALGLTTASSRKESSSEVTARKLRHHERLLSGLLASLEPDHSIDNYFVLQSPEARRNRATEFEYLVQRTAISATMSVVYEPRNFIHDDGGYPPMDDHHDPSPDADRFTDATDAVVNELATTVATFTAPHSQFVDATEPRLDLPVGAPPATTTTVVKEDSPTATTPQRIKAIPKPDREVTRNVEGRYICTWPGCAEEPKEFVRKCEWNKHMDKHDRPYKCAASGCEKLPGFTYSGGLLRHEREVHGKHGGPKNSFYCPHPNCKRHSGKGFSRQENLNEHMRRVHTQNGTALNGAEGETDDGASDHALAAGQKRKRDDRANDADMREEIKRVRQENEELRRQVQAQTQQTVIMMQKIAHLQRALETQMPTAVPTAPMATATMI</sequence>
<dbReference type="HOGENOM" id="CLU_036929_0_1_1"/>
<evidence type="ECO:0000313" key="6">
    <source>
        <dbReference type="Proteomes" id="UP000001056"/>
    </source>
</evidence>
<dbReference type="InterPro" id="IPR059095">
    <property type="entry name" value="Znf_C2H2_17_2nd"/>
</dbReference>
<dbReference type="GO" id="GO:0008270">
    <property type="term" value="F:zinc ion binding"/>
    <property type="evidence" value="ECO:0007669"/>
    <property type="project" value="UniProtKB-KW"/>
</dbReference>
<evidence type="ECO:0000256" key="3">
    <source>
        <dbReference type="SAM" id="SignalP"/>
    </source>
</evidence>
<feature type="domain" description="C2H2-type" evidence="4">
    <location>
        <begin position="281"/>
        <end position="310"/>
    </location>
</feature>
<dbReference type="InterPro" id="IPR059009">
    <property type="entry name" value="Znf_C2H2_17_1st"/>
</dbReference>
<dbReference type="InterPro" id="IPR051061">
    <property type="entry name" value="Zinc_finger_trans_reg"/>
</dbReference>
<dbReference type="VEuPathDB" id="FungiDB:CHGG_02666"/>
<dbReference type="AlphaFoldDB" id="Q2HAT8"/>
<organism evidence="5 6">
    <name type="scientific">Chaetomium globosum (strain ATCC 6205 / CBS 148.51 / DSM 1962 / NBRC 6347 / NRRL 1970)</name>
    <name type="common">Soil fungus</name>
    <dbReference type="NCBI Taxonomy" id="306901"/>
    <lineage>
        <taxon>Eukaryota</taxon>
        <taxon>Fungi</taxon>
        <taxon>Dikarya</taxon>
        <taxon>Ascomycota</taxon>
        <taxon>Pezizomycotina</taxon>
        <taxon>Sordariomycetes</taxon>
        <taxon>Sordariomycetidae</taxon>
        <taxon>Sordariales</taxon>
        <taxon>Chaetomiaceae</taxon>
        <taxon>Chaetomium</taxon>
    </lineage>
</organism>
<reference evidence="6" key="1">
    <citation type="journal article" date="2015" name="Genome Announc.">
        <title>Draft genome sequence of the cellulolytic fungus Chaetomium globosum.</title>
        <authorList>
            <person name="Cuomo C.A."/>
            <person name="Untereiner W.A."/>
            <person name="Ma L.-J."/>
            <person name="Grabherr M."/>
            <person name="Birren B.W."/>
        </authorList>
    </citation>
    <scope>NUCLEOTIDE SEQUENCE [LARGE SCALE GENOMIC DNA]</scope>
    <source>
        <strain evidence="6">ATCC 6205 / CBS 148.51 / DSM 1962 / NBRC 6347 / NRRL 1970</strain>
    </source>
</reference>
<accession>Q2HAT8</accession>
<dbReference type="GeneID" id="4389197"/>
<dbReference type="EMBL" id="CH408030">
    <property type="protein sequence ID" value="EAQ90731.1"/>
    <property type="molecule type" value="Genomic_DNA"/>
</dbReference>
<feature type="region of interest" description="Disordered" evidence="2">
    <location>
        <begin position="161"/>
        <end position="187"/>
    </location>
</feature>
<keyword evidence="3" id="KW-0732">Signal</keyword>
<evidence type="ECO:0000313" key="5">
    <source>
        <dbReference type="EMBL" id="EAQ90731.1"/>
    </source>
</evidence>
<feature type="region of interest" description="Disordered" evidence="2">
    <location>
        <begin position="311"/>
        <end position="343"/>
    </location>
</feature>
<name>Q2HAT8_CHAGB</name>
<dbReference type="PANTHER" id="PTHR46179">
    <property type="entry name" value="ZINC FINGER PROTEIN"/>
    <property type="match status" value="1"/>
</dbReference>
<dbReference type="OrthoDB" id="5305647at2759"/>
<evidence type="ECO:0000256" key="2">
    <source>
        <dbReference type="SAM" id="MobiDB-lite"/>
    </source>
</evidence>
<protein>
    <recommendedName>
        <fullName evidence="4">C2H2-type domain-containing protein</fullName>
    </recommendedName>
</protein>
<dbReference type="PROSITE" id="PS50157">
    <property type="entry name" value="ZINC_FINGER_C2H2_2"/>
    <property type="match status" value="1"/>
</dbReference>
<keyword evidence="1" id="KW-0863">Zinc-finger</keyword>
<dbReference type="GO" id="GO:0006357">
    <property type="term" value="P:regulation of transcription by RNA polymerase II"/>
    <property type="evidence" value="ECO:0007669"/>
    <property type="project" value="TreeGrafter"/>
</dbReference>
<feature type="chain" id="PRO_5004209130" description="C2H2-type domain-containing protein" evidence="3">
    <location>
        <begin position="20"/>
        <end position="403"/>
    </location>
</feature>
<dbReference type="RefSeq" id="XP_001229182.1">
    <property type="nucleotide sequence ID" value="XM_001229181.1"/>
</dbReference>